<evidence type="ECO:0000313" key="4">
    <source>
        <dbReference type="Proteomes" id="UP001055108"/>
    </source>
</evidence>
<comment type="caution">
    <text evidence="3">The sequence shown here is derived from an EMBL/GenBank/DDBJ whole genome shotgun (WGS) entry which is preliminary data.</text>
</comment>
<dbReference type="Proteomes" id="UP001055108">
    <property type="component" value="Unassembled WGS sequence"/>
</dbReference>
<accession>A0AA37MDE4</accession>
<organism evidence="3 4">
    <name type="scientific">Methylobacterium gregans</name>
    <dbReference type="NCBI Taxonomy" id="374424"/>
    <lineage>
        <taxon>Bacteria</taxon>
        <taxon>Pseudomonadati</taxon>
        <taxon>Pseudomonadota</taxon>
        <taxon>Alphaproteobacteria</taxon>
        <taxon>Hyphomicrobiales</taxon>
        <taxon>Methylobacteriaceae</taxon>
        <taxon>Methylobacterium</taxon>
    </lineage>
</organism>
<name>A0AA37MDE4_9HYPH</name>
<feature type="region of interest" description="Disordered" evidence="2">
    <location>
        <begin position="45"/>
        <end position="74"/>
    </location>
</feature>
<gene>
    <name evidence="3" type="ORF">NBEOAGPD_5324</name>
</gene>
<keyword evidence="4" id="KW-1185">Reference proteome</keyword>
<feature type="region of interest" description="Disordered" evidence="2">
    <location>
        <begin position="1"/>
        <end position="24"/>
    </location>
</feature>
<reference evidence="3" key="1">
    <citation type="journal article" date="2016" name="Front. Microbiol.">
        <title>Genome Sequence of the Piezophilic, Mesophilic Sulfate-Reducing Bacterium Desulfovibrio indicus J2T.</title>
        <authorList>
            <person name="Cao J."/>
            <person name="Maignien L."/>
            <person name="Shao Z."/>
            <person name="Alain K."/>
            <person name="Jebbar M."/>
        </authorList>
    </citation>
    <scope>NUCLEOTIDE SEQUENCE</scope>
    <source>
        <strain evidence="3">NBRC 103626</strain>
    </source>
</reference>
<feature type="compositionally biased region" description="Low complexity" evidence="2">
    <location>
        <begin position="45"/>
        <end position="59"/>
    </location>
</feature>
<keyword evidence="1" id="KW-0175">Coiled coil</keyword>
<protein>
    <submittedName>
        <fullName evidence="3">Uncharacterized protein</fullName>
    </submittedName>
</protein>
<proteinExistence type="predicted"/>
<feature type="coiled-coil region" evidence="1">
    <location>
        <begin position="85"/>
        <end position="165"/>
    </location>
</feature>
<dbReference type="EMBL" id="BPQM01000190">
    <property type="protein sequence ID" value="GJD82065.1"/>
    <property type="molecule type" value="Genomic_DNA"/>
</dbReference>
<feature type="compositionally biased region" description="Basic and acidic residues" evidence="2">
    <location>
        <begin position="1"/>
        <end position="10"/>
    </location>
</feature>
<evidence type="ECO:0000313" key="3">
    <source>
        <dbReference type="EMBL" id="GJD82065.1"/>
    </source>
</evidence>
<evidence type="ECO:0000256" key="2">
    <source>
        <dbReference type="SAM" id="MobiDB-lite"/>
    </source>
</evidence>
<sequence>MREAAERRTEPAAGPKPGAPLGLTPLQRLVAPGDHERIVRIFGAEAAPEAAPGSVPAASFEAETDVAGASDPEADLDWPSAIQLIREAGERVREVRASAQEATRRAHALVGRSAQQAEAAEQRARAAEDVAAAAQRRAEQAEAALAAAEARMRRAEEEAAAARAAEAEVRLWLRRLVACLKTEFAELTEGTDAARA</sequence>
<feature type="compositionally biased region" description="Low complexity" evidence="2">
    <location>
        <begin position="11"/>
        <end position="24"/>
    </location>
</feature>
<dbReference type="AlphaFoldDB" id="A0AA37MDE4"/>
<evidence type="ECO:0000256" key="1">
    <source>
        <dbReference type="SAM" id="Coils"/>
    </source>
</evidence>
<dbReference type="RefSeq" id="WP_238307281.1">
    <property type="nucleotide sequence ID" value="NZ_BPQM01000190.1"/>
</dbReference>
<reference evidence="3" key="2">
    <citation type="submission" date="2021-08" db="EMBL/GenBank/DDBJ databases">
        <authorList>
            <person name="Tani A."/>
            <person name="Ola A."/>
            <person name="Ogura Y."/>
            <person name="Katsura K."/>
            <person name="Hayashi T."/>
        </authorList>
    </citation>
    <scope>NUCLEOTIDE SEQUENCE</scope>
    <source>
        <strain evidence="3">NBRC 103626</strain>
    </source>
</reference>